<evidence type="ECO:0000256" key="2">
    <source>
        <dbReference type="ARBA" id="ARBA00023125"/>
    </source>
</evidence>
<evidence type="ECO:0000313" key="5">
    <source>
        <dbReference type="EMBL" id="XBO39387.1"/>
    </source>
</evidence>
<dbReference type="PROSITE" id="PS01124">
    <property type="entry name" value="HTH_ARAC_FAMILY_2"/>
    <property type="match status" value="1"/>
</dbReference>
<reference evidence="5" key="1">
    <citation type="submission" date="2024-05" db="EMBL/GenBank/DDBJ databases">
        <authorList>
            <person name="Kim S."/>
            <person name="Heo J."/>
            <person name="Choi H."/>
            <person name="Choi Y."/>
            <person name="Kwon S.-W."/>
            <person name="Kim Y."/>
        </authorList>
    </citation>
    <scope>NUCLEOTIDE SEQUENCE</scope>
    <source>
        <strain evidence="5">KACC 23698</strain>
    </source>
</reference>
<dbReference type="Gene3D" id="2.60.120.10">
    <property type="entry name" value="Jelly Rolls"/>
    <property type="match status" value="1"/>
</dbReference>
<dbReference type="InterPro" id="IPR014710">
    <property type="entry name" value="RmlC-like_jellyroll"/>
</dbReference>
<dbReference type="AlphaFoldDB" id="A0AAU7JGP7"/>
<sequence length="264" mass="29379">MRSSDDIRLWRDASLPGRLELLRASVTNHRYPAHQHDEFVIAAFLRGAQKHRISGHSGVAHAGCVMVIAPGEVHTGEGAEVDRVWEYCAFYPNVETLSDIAEDVIGGRTVSFGAEPLIQDRVLASHLLAAHRVAELSRDPLEKQSAVMEAFALLIRRYGQIAGQWRSPPPRDADITRALELMNARYQEKLTVHEIAAEVGLSEYHFMRTFRMKTGMTLHGFVTQLRLRRAKDLLESGVTPAEAAVAVGFFDQSHFTIPSAPMSD</sequence>
<dbReference type="PANTHER" id="PTHR46796">
    <property type="entry name" value="HTH-TYPE TRANSCRIPTIONAL ACTIVATOR RHAS-RELATED"/>
    <property type="match status" value="1"/>
</dbReference>
<dbReference type="InterPro" id="IPR037923">
    <property type="entry name" value="HTH-like"/>
</dbReference>
<feature type="domain" description="HTH araC/xylS-type" evidence="4">
    <location>
        <begin position="176"/>
        <end position="256"/>
    </location>
</feature>
<dbReference type="InterPro" id="IPR050204">
    <property type="entry name" value="AraC_XylS_family_regulators"/>
</dbReference>
<keyword evidence="1" id="KW-0805">Transcription regulation</keyword>
<dbReference type="GO" id="GO:0003700">
    <property type="term" value="F:DNA-binding transcription factor activity"/>
    <property type="evidence" value="ECO:0007669"/>
    <property type="project" value="InterPro"/>
</dbReference>
<proteinExistence type="predicted"/>
<dbReference type="SUPFAM" id="SSF46689">
    <property type="entry name" value="Homeodomain-like"/>
    <property type="match status" value="1"/>
</dbReference>
<dbReference type="EMBL" id="CP157484">
    <property type="protein sequence ID" value="XBO39387.1"/>
    <property type="molecule type" value="Genomic_DNA"/>
</dbReference>
<dbReference type="InterPro" id="IPR009057">
    <property type="entry name" value="Homeodomain-like_sf"/>
</dbReference>
<dbReference type="Gene3D" id="1.10.10.60">
    <property type="entry name" value="Homeodomain-like"/>
    <property type="match status" value="1"/>
</dbReference>
<gene>
    <name evidence="5" type="ORF">ABEG18_00960</name>
</gene>
<evidence type="ECO:0000259" key="4">
    <source>
        <dbReference type="PROSITE" id="PS01124"/>
    </source>
</evidence>
<protein>
    <submittedName>
        <fullName evidence="5">AraC family transcriptional regulator</fullName>
    </submittedName>
</protein>
<accession>A0AAU7JGP7</accession>
<dbReference type="Pfam" id="PF12833">
    <property type="entry name" value="HTH_18"/>
    <property type="match status" value="1"/>
</dbReference>
<dbReference type="PANTHER" id="PTHR46796:SF2">
    <property type="entry name" value="TRANSCRIPTIONAL REGULATORY PROTEIN"/>
    <property type="match status" value="1"/>
</dbReference>
<name>A0AAU7JGP7_9HYPH</name>
<dbReference type="InterPro" id="IPR003313">
    <property type="entry name" value="AraC-bd"/>
</dbReference>
<evidence type="ECO:0000256" key="3">
    <source>
        <dbReference type="ARBA" id="ARBA00023163"/>
    </source>
</evidence>
<evidence type="ECO:0000256" key="1">
    <source>
        <dbReference type="ARBA" id="ARBA00023015"/>
    </source>
</evidence>
<dbReference type="SMART" id="SM00342">
    <property type="entry name" value="HTH_ARAC"/>
    <property type="match status" value="1"/>
</dbReference>
<dbReference type="Pfam" id="PF02311">
    <property type="entry name" value="AraC_binding"/>
    <property type="match status" value="1"/>
</dbReference>
<organism evidence="5">
    <name type="scientific">Alsobacter sp. KACC 23698</name>
    <dbReference type="NCBI Taxonomy" id="3149229"/>
    <lineage>
        <taxon>Bacteria</taxon>
        <taxon>Pseudomonadati</taxon>
        <taxon>Pseudomonadota</taxon>
        <taxon>Alphaproteobacteria</taxon>
        <taxon>Hyphomicrobiales</taxon>
        <taxon>Alsobacteraceae</taxon>
        <taxon>Alsobacter</taxon>
    </lineage>
</organism>
<dbReference type="SUPFAM" id="SSF51215">
    <property type="entry name" value="Regulatory protein AraC"/>
    <property type="match status" value="1"/>
</dbReference>
<keyword evidence="3" id="KW-0804">Transcription</keyword>
<dbReference type="GO" id="GO:0043565">
    <property type="term" value="F:sequence-specific DNA binding"/>
    <property type="evidence" value="ECO:0007669"/>
    <property type="project" value="InterPro"/>
</dbReference>
<dbReference type="InterPro" id="IPR018060">
    <property type="entry name" value="HTH_AraC"/>
</dbReference>
<keyword evidence="2" id="KW-0238">DNA-binding</keyword>